<feature type="compositionally biased region" description="Gly residues" evidence="8">
    <location>
        <begin position="507"/>
        <end position="517"/>
    </location>
</feature>
<dbReference type="GO" id="GO:0044545">
    <property type="term" value="C:NSL complex"/>
    <property type="evidence" value="ECO:0007669"/>
    <property type="project" value="TreeGrafter"/>
</dbReference>
<feature type="domain" description="C2H2-type" evidence="10">
    <location>
        <begin position="1467"/>
        <end position="1497"/>
    </location>
</feature>
<dbReference type="SMART" id="SM00333">
    <property type="entry name" value="TUDOR"/>
    <property type="match status" value="2"/>
</dbReference>
<feature type="region of interest" description="Disordered" evidence="8">
    <location>
        <begin position="342"/>
        <end position="372"/>
    </location>
</feature>
<keyword evidence="3" id="KW-0677">Repeat</keyword>
<dbReference type="InterPro" id="IPR041297">
    <property type="entry name" value="Crb2_Tudor"/>
</dbReference>
<dbReference type="SUPFAM" id="SSF57903">
    <property type="entry name" value="FYVE/PHD zinc finger"/>
    <property type="match status" value="1"/>
</dbReference>
<feature type="region of interest" description="Disordered" evidence="8">
    <location>
        <begin position="662"/>
        <end position="698"/>
    </location>
</feature>
<dbReference type="CDD" id="cd20453">
    <property type="entry name" value="Tudor_PHF20"/>
    <property type="match status" value="1"/>
</dbReference>
<feature type="compositionally biased region" description="Polar residues" evidence="8">
    <location>
        <begin position="212"/>
        <end position="225"/>
    </location>
</feature>
<dbReference type="InterPro" id="IPR011011">
    <property type="entry name" value="Znf_FYVE_PHD"/>
</dbReference>
<dbReference type="SUPFAM" id="SSF63748">
    <property type="entry name" value="Tudor/PWWP/MBT"/>
    <property type="match status" value="2"/>
</dbReference>
<evidence type="ECO:0000256" key="3">
    <source>
        <dbReference type="ARBA" id="ARBA00022737"/>
    </source>
</evidence>
<dbReference type="Gene3D" id="1.25.40.530">
    <property type="entry name" value="MyTH4 domain"/>
    <property type="match status" value="1"/>
</dbReference>
<feature type="compositionally biased region" description="Basic and acidic residues" evidence="8">
    <location>
        <begin position="151"/>
        <end position="177"/>
    </location>
</feature>
<dbReference type="PANTHER" id="PTHR15856">
    <property type="entry name" value="PHD FINGER PROTEIN 20-RELATED"/>
    <property type="match status" value="1"/>
</dbReference>
<evidence type="ECO:0000256" key="7">
    <source>
        <dbReference type="PROSITE-ProRule" id="PRU00042"/>
    </source>
</evidence>
<feature type="compositionally biased region" description="Basic and acidic residues" evidence="8">
    <location>
        <begin position="681"/>
        <end position="690"/>
    </location>
</feature>
<dbReference type="InterPro" id="IPR002999">
    <property type="entry name" value="Tudor"/>
</dbReference>
<feature type="compositionally biased region" description="Polar residues" evidence="8">
    <location>
        <begin position="1502"/>
        <end position="1519"/>
    </location>
</feature>
<evidence type="ECO:0000256" key="6">
    <source>
        <dbReference type="ARBA" id="ARBA00023242"/>
    </source>
</evidence>
<evidence type="ECO:0000256" key="8">
    <source>
        <dbReference type="SAM" id="MobiDB-lite"/>
    </source>
</evidence>
<evidence type="ECO:0000256" key="5">
    <source>
        <dbReference type="ARBA" id="ARBA00022833"/>
    </source>
</evidence>
<feature type="compositionally biased region" description="Polar residues" evidence="8">
    <location>
        <begin position="1381"/>
        <end position="1400"/>
    </location>
</feature>
<feature type="compositionally biased region" description="Acidic residues" evidence="8">
    <location>
        <begin position="1274"/>
        <end position="1290"/>
    </location>
</feature>
<dbReference type="InterPro" id="IPR043449">
    <property type="entry name" value="PHF20-like"/>
</dbReference>
<dbReference type="SUPFAM" id="SSF51045">
    <property type="entry name" value="WW domain"/>
    <property type="match status" value="1"/>
</dbReference>
<dbReference type="InterPro" id="IPR000857">
    <property type="entry name" value="MyTH4_dom"/>
</dbReference>
<feature type="compositionally biased region" description="Basic and acidic residues" evidence="8">
    <location>
        <begin position="1346"/>
        <end position="1359"/>
    </location>
</feature>
<dbReference type="PROSITE" id="PS50020">
    <property type="entry name" value="WW_DOMAIN_2"/>
    <property type="match status" value="1"/>
</dbReference>
<dbReference type="SMART" id="SM00456">
    <property type="entry name" value="WW"/>
    <property type="match status" value="2"/>
</dbReference>
<feature type="region of interest" description="Disordered" evidence="8">
    <location>
        <begin position="1226"/>
        <end position="1444"/>
    </location>
</feature>
<feature type="compositionally biased region" description="Basic and acidic residues" evidence="8">
    <location>
        <begin position="1303"/>
        <end position="1315"/>
    </location>
</feature>
<name>A0AAV9SQL4_9TELE</name>
<keyword evidence="5" id="KW-0862">Zinc</keyword>
<keyword evidence="2" id="KW-0479">Metal-binding</keyword>
<dbReference type="CDD" id="cd15634">
    <property type="entry name" value="PHD_PHF20"/>
    <property type="match status" value="1"/>
</dbReference>
<dbReference type="Gene3D" id="2.20.70.10">
    <property type="match status" value="1"/>
</dbReference>
<dbReference type="Pfam" id="PF00784">
    <property type="entry name" value="MyTH4"/>
    <property type="match status" value="1"/>
</dbReference>
<dbReference type="InterPro" id="IPR008936">
    <property type="entry name" value="Rho_GTPase_activation_prot"/>
</dbReference>
<dbReference type="InterPro" id="IPR038185">
    <property type="entry name" value="MyTH4_dom_sf"/>
</dbReference>
<comment type="subcellular location">
    <subcellularLocation>
        <location evidence="1">Nucleus</location>
    </subcellularLocation>
</comment>
<feature type="compositionally biased region" description="Polar residues" evidence="8">
    <location>
        <begin position="473"/>
        <end position="492"/>
    </location>
</feature>
<evidence type="ECO:0000256" key="4">
    <source>
        <dbReference type="ARBA" id="ARBA00022771"/>
    </source>
</evidence>
<dbReference type="GO" id="GO:0071339">
    <property type="term" value="C:MLL1 complex"/>
    <property type="evidence" value="ECO:0007669"/>
    <property type="project" value="TreeGrafter"/>
</dbReference>
<dbReference type="PANTHER" id="PTHR15856:SF27">
    <property type="entry name" value="PHD FINGER PROTEIN 20"/>
    <property type="match status" value="1"/>
</dbReference>
<dbReference type="PROSITE" id="PS00028">
    <property type="entry name" value="ZINC_FINGER_C2H2_1"/>
    <property type="match status" value="1"/>
</dbReference>
<dbReference type="FunFam" id="2.20.70.10:FF:000022">
    <property type="entry name" value="Rho GTPase activating protein 39"/>
    <property type="match status" value="1"/>
</dbReference>
<keyword evidence="13" id="KW-1185">Reference proteome</keyword>
<protein>
    <recommendedName>
        <fullName evidence="14">C2H2-type domain-containing protein</fullName>
    </recommendedName>
</protein>
<dbReference type="SMART" id="SM00139">
    <property type="entry name" value="MyTH4"/>
    <property type="match status" value="1"/>
</dbReference>
<dbReference type="InterPro" id="IPR036020">
    <property type="entry name" value="WW_dom_sf"/>
</dbReference>
<feature type="region of interest" description="Disordered" evidence="8">
    <location>
        <begin position="1814"/>
        <end position="1838"/>
    </location>
</feature>
<dbReference type="Gene3D" id="3.30.160.60">
    <property type="entry name" value="Classic Zinc Finger"/>
    <property type="match status" value="1"/>
</dbReference>
<gene>
    <name evidence="12" type="ORF">CRENBAI_015401</name>
</gene>
<evidence type="ECO:0000259" key="9">
    <source>
        <dbReference type="PROSITE" id="PS50020"/>
    </source>
</evidence>
<dbReference type="Gene3D" id="1.10.555.10">
    <property type="entry name" value="Rho GTPase activation protein"/>
    <property type="match status" value="2"/>
</dbReference>
<feature type="region of interest" description="Disordered" evidence="8">
    <location>
        <begin position="555"/>
        <end position="614"/>
    </location>
</feature>
<evidence type="ECO:0000259" key="10">
    <source>
        <dbReference type="PROSITE" id="PS50157"/>
    </source>
</evidence>
<feature type="compositionally biased region" description="Polar residues" evidence="8">
    <location>
        <begin position="389"/>
        <end position="404"/>
    </location>
</feature>
<dbReference type="CDD" id="cd20104">
    <property type="entry name" value="MBT_PHF20L1-like"/>
    <property type="match status" value="1"/>
</dbReference>
<feature type="domain" description="MyTH4" evidence="11">
    <location>
        <begin position="745"/>
        <end position="896"/>
    </location>
</feature>
<dbReference type="Gene3D" id="3.30.40.10">
    <property type="entry name" value="Zinc/RING finger domain, C3HC4 (zinc finger)"/>
    <property type="match status" value="1"/>
</dbReference>
<keyword evidence="4 7" id="KW-0863">Zinc-finger</keyword>
<dbReference type="Pfam" id="PF18115">
    <property type="entry name" value="Tudor_3"/>
    <property type="match status" value="1"/>
</dbReference>
<dbReference type="EMBL" id="JAHHUM010000033">
    <property type="protein sequence ID" value="KAK5623383.1"/>
    <property type="molecule type" value="Genomic_DNA"/>
</dbReference>
<dbReference type="FunFam" id="3.30.40.10:FF:000196">
    <property type="entry name" value="PHD finger protein 20 (Predicted)"/>
    <property type="match status" value="1"/>
</dbReference>
<dbReference type="InterPro" id="IPR001202">
    <property type="entry name" value="WW_dom"/>
</dbReference>
<dbReference type="InterPro" id="IPR013087">
    <property type="entry name" value="Znf_C2H2_type"/>
</dbReference>
<feature type="compositionally biased region" description="Low complexity" evidence="8">
    <location>
        <begin position="107"/>
        <end position="118"/>
    </location>
</feature>
<feature type="region of interest" description="Disordered" evidence="8">
    <location>
        <begin position="87"/>
        <end position="185"/>
    </location>
</feature>
<dbReference type="Pfam" id="PF20826">
    <property type="entry name" value="PHD_5"/>
    <property type="match status" value="1"/>
</dbReference>
<dbReference type="GO" id="GO:0005856">
    <property type="term" value="C:cytoskeleton"/>
    <property type="evidence" value="ECO:0007669"/>
    <property type="project" value="InterPro"/>
</dbReference>
<feature type="domain" description="WW" evidence="9">
    <location>
        <begin position="48"/>
        <end position="75"/>
    </location>
</feature>
<evidence type="ECO:0000313" key="12">
    <source>
        <dbReference type="EMBL" id="KAK5623383.1"/>
    </source>
</evidence>
<evidence type="ECO:0000256" key="2">
    <source>
        <dbReference type="ARBA" id="ARBA00022723"/>
    </source>
</evidence>
<evidence type="ECO:0008006" key="14">
    <source>
        <dbReference type="Google" id="ProtNLM"/>
    </source>
</evidence>
<accession>A0AAV9SQL4</accession>
<dbReference type="InterPro" id="IPR013083">
    <property type="entry name" value="Znf_RING/FYVE/PHD"/>
</dbReference>
<dbReference type="Gene3D" id="2.30.30.140">
    <property type="match status" value="2"/>
</dbReference>
<dbReference type="SUPFAM" id="SSF48350">
    <property type="entry name" value="GTPase activation domain, GAP"/>
    <property type="match status" value="1"/>
</dbReference>
<sequence>MAGTSSDWVEILEPRSHERMYVNLTTGECGWDPPPGVPVRQADGNQWWELFDPHSGRFYYYNSTGRRTVWHRPQGADIVPLSQLQAMKRGSEARQAGRVVEERHHSTSGSISSVGSQGRRTPLAERDIDSPLPTALGPSEQNANSELDPAVDSRMKGDGRSTEHDTDDGKDPQRDNSQRWQPAPGSKAAMLVKVNSMQRSQPIPPLQQQLQHSAPSKASTASLHPSCNKAHGGPPSSSQGYKTAPSGKMASDGRQAHHIRKGSNGSFCLVTSDAGHPSPLLHRSQTCTPRPVSPPYGCTAPIYDEPVSECPIYDEPPTDMEVEGAHLYNGQHLSRLTPTQSLQKPRLLPHPASSHLGSRHRRDPSSSDYSPAGLECIKHMVNVDPKQGLPSSSPLPTRAASPTSRQDRVLNLPQPHPQPHPSQPSRGQLRDRELGTPGPSSLDKKHNWRILEATVQRAMDARHSRQSSQASQDFQSTTPQATANYQDSGYSTGPSPSLRRKSRRRVGAGGGAGGRPGSVGSSGELCALNERLMAEMREVVSRSNTMREVRAGLDPEMGDRGVVPRTRSPADSLRWFGGGGSSAGRCPSQEDMGSAPRSLKGTGNYGPPVLTPLEIPGRQKRTYEKVDTLEMSINTQASLSSPETPGPPSQAGTLELQAQLESRKKGMVDGRTASLGPHRSASHENQERADGAGGQGRSSYQLSYATLRQPPPPDMGMEDWASKHLNMHTQGLFRRRVSIANMLSWNRGSIKKPMLVTSDRAIRKEACEMFKLVQAYMGDRPSRLDRRHCALLIVTKCWDMPGLRDELYVQLVRQTTGNASPRSLAAGWELMAVSLAFFAPSPKFRCYLEGYIQRHTEPNSDKKLTEFILEQQELKLKKNSKSRKKRKQNTEEEEGLPVSTYAKFCHRKLLKVAITGGKKGLRKPTLEEIDHSRRAIITPSLFGSSLEEVMERQSELFPDRKLPWVQVQLSQYVLALGGAQTEGIFRVPGNIDKVFAQPSNVAITKMDVNNLAMVMAPNCLRCQSDDPRIIFENTRKEMSFLRMLIVLPGKPFHRGDRRRRQYLRCQRIRGCIFRSTSHIATGKQEGGLDVGSMSKTPPNRRGITFEVGAQLEARDSLKNWYAANIEKIDYEDEKVLIHYRQWSHRYDEWFDWTSPYLRPVERIQLRRQGLHEEGSPGFHVNDKVLASWSDCRFYPAKVISVNKDASYTVKFYDGVIQTVKGMHVKPYIKERGGPGGRSRSSDKNTMRRAPNRRDRRPQENGCPKNKRARRSTSDQEEDSNSEDEDQEEVVVNDKNPKLNGVPEAEHTTKQGKETSDQTDQNNPVDAEKGAGLTNGVKVEQEDEEMEGKCHVNGDVKKEEEESEQIVTKPYTESPKPYADMQSESSAQTEQDSVTTTTADSSGDVEQKPNVQSESVQPPADVPPPQPVKPVRKQGFHNPNRFSREPLYRVIKNQPPPVLSINLDHNPFKCSTPGCTKSFRKAKLLHYHMKYYHGEEPPPEGQHSPTRSVQTRASEKQSTAAAGLDSSKRRRTISASMHSVGATAALRGDIKASGRRTSAPPAVSTHSHQHRALLREKSKENQLDRNLCQLQDKDTDKICFDIGSVKDKPREKPKQKDFLRIKLKKKKKKRKAKSDEDSISDWSTDSCGWSDDDFEMDLDVTTPPLSVDSGALDSNDQEIVRCICEVEEENDFMIQCEDCLCWQHGTCMGLLEDNVPDRYTCYICRDPPGQRQSLRYWYDREWLTNGHMYGLSFLEENYSHQNAKKITTTHQLLGDVHHVVEILNGLQLKMSVLQSSTHTDLRLWQQPWKHFDRPRLGSDSCRGSNTAPSPLTPDEDMSRGEILMSNALEKLSRAATAATSSSSNSSPFPSFQDSYIISEHCYQKPRAYYPAVEQRLVVETRQGSELEDSMRSTEELLEREQRFGALLEMDKPKSTGNSNKTLMGVSWAHAENREDDGRDLGDNGQYQQWQINLLDHIDAVQDEVSHRMDFIERELDVLESWLDYTGELEPPEPLARLPQLKHRMKRLLTQLGKVQQIALHSST</sequence>
<dbReference type="InterPro" id="IPR019786">
    <property type="entry name" value="Zinc_finger_PHD-type_CS"/>
</dbReference>
<dbReference type="FunFam" id="2.30.30.140:FF:000049">
    <property type="entry name" value="PHD finger protein 20 (Predicted)"/>
    <property type="match status" value="1"/>
</dbReference>
<proteinExistence type="predicted"/>
<reference evidence="12 13" key="1">
    <citation type="submission" date="2021-06" db="EMBL/GenBank/DDBJ databases">
        <authorList>
            <person name="Palmer J.M."/>
        </authorList>
    </citation>
    <scope>NUCLEOTIDE SEQUENCE [LARGE SCALE GENOMIC DNA]</scope>
    <source>
        <strain evidence="12 13">MEX-2019</strain>
        <tissue evidence="12">Muscle</tissue>
    </source>
</reference>
<dbReference type="Proteomes" id="UP001311232">
    <property type="component" value="Unassembled WGS sequence"/>
</dbReference>
<evidence type="ECO:0000313" key="13">
    <source>
        <dbReference type="Proteomes" id="UP001311232"/>
    </source>
</evidence>
<organism evidence="12 13">
    <name type="scientific">Crenichthys baileyi</name>
    <name type="common">White River springfish</name>
    <dbReference type="NCBI Taxonomy" id="28760"/>
    <lineage>
        <taxon>Eukaryota</taxon>
        <taxon>Metazoa</taxon>
        <taxon>Chordata</taxon>
        <taxon>Craniata</taxon>
        <taxon>Vertebrata</taxon>
        <taxon>Euteleostomi</taxon>
        <taxon>Actinopterygii</taxon>
        <taxon>Neopterygii</taxon>
        <taxon>Teleostei</taxon>
        <taxon>Neoteleostei</taxon>
        <taxon>Acanthomorphata</taxon>
        <taxon>Ovalentaria</taxon>
        <taxon>Atherinomorphae</taxon>
        <taxon>Cyprinodontiformes</taxon>
        <taxon>Goodeidae</taxon>
        <taxon>Crenichthys</taxon>
    </lineage>
</organism>
<feature type="region of interest" description="Disordered" evidence="8">
    <location>
        <begin position="384"/>
        <end position="523"/>
    </location>
</feature>
<dbReference type="PROSITE" id="PS01359">
    <property type="entry name" value="ZF_PHD_1"/>
    <property type="match status" value="1"/>
</dbReference>
<feature type="region of interest" description="Disordered" evidence="8">
    <location>
        <begin position="1491"/>
        <end position="1569"/>
    </location>
</feature>
<evidence type="ECO:0000256" key="1">
    <source>
        <dbReference type="ARBA" id="ARBA00004123"/>
    </source>
</evidence>
<dbReference type="GO" id="GO:0008270">
    <property type="term" value="F:zinc ion binding"/>
    <property type="evidence" value="ECO:0007669"/>
    <property type="project" value="UniProtKB-KW"/>
</dbReference>
<evidence type="ECO:0000259" key="11">
    <source>
        <dbReference type="PROSITE" id="PS51016"/>
    </source>
</evidence>
<dbReference type="GO" id="GO:0006357">
    <property type="term" value="P:regulation of transcription by RNA polymerase II"/>
    <property type="evidence" value="ECO:0007669"/>
    <property type="project" value="TreeGrafter"/>
</dbReference>
<comment type="caution">
    <text evidence="12">The sequence shown here is derived from an EMBL/GenBank/DDBJ whole genome shotgun (WGS) entry which is preliminary data.</text>
</comment>
<keyword evidence="6" id="KW-0539">Nucleus</keyword>
<dbReference type="PROSITE" id="PS50157">
    <property type="entry name" value="ZINC_FINGER_C2H2_2"/>
    <property type="match status" value="1"/>
</dbReference>
<dbReference type="PROSITE" id="PS51016">
    <property type="entry name" value="MYTH4"/>
    <property type="match status" value="1"/>
</dbReference>
<feature type="region of interest" description="Disordered" evidence="8">
    <location>
        <begin position="198"/>
        <end position="260"/>
    </location>
</feature>